<dbReference type="VEuPathDB" id="VectorBase:ISCW013544"/>
<evidence type="ECO:0000313" key="2">
    <source>
        <dbReference type="EMBL" id="EEC19952.1"/>
    </source>
</evidence>
<gene>
    <name evidence="2" type="ORF">IscW_ISCW013544</name>
</gene>
<dbReference type="OrthoDB" id="6501521at2759"/>
<feature type="coiled-coil region" evidence="1">
    <location>
        <begin position="75"/>
        <end position="109"/>
    </location>
</feature>
<dbReference type="InParanoid" id="B7QM80"/>
<proteinExistence type="predicted"/>
<dbReference type="PaxDb" id="6945-B7QM80"/>
<evidence type="ECO:0000256" key="1">
    <source>
        <dbReference type="SAM" id="Coils"/>
    </source>
</evidence>
<organism>
    <name type="scientific">Ixodes scapularis</name>
    <name type="common">Black-legged tick</name>
    <name type="synonym">Deer tick</name>
    <dbReference type="NCBI Taxonomy" id="6945"/>
    <lineage>
        <taxon>Eukaryota</taxon>
        <taxon>Metazoa</taxon>
        <taxon>Ecdysozoa</taxon>
        <taxon>Arthropoda</taxon>
        <taxon>Chelicerata</taxon>
        <taxon>Arachnida</taxon>
        <taxon>Acari</taxon>
        <taxon>Parasitiformes</taxon>
        <taxon>Ixodida</taxon>
        <taxon>Ixodoidea</taxon>
        <taxon>Ixodidae</taxon>
        <taxon>Ixodinae</taxon>
        <taxon>Ixodes</taxon>
    </lineage>
</organism>
<dbReference type="EnsemblMetazoa" id="ISCW013544-RA">
    <property type="protein sequence ID" value="ISCW013544-PA"/>
    <property type="gene ID" value="ISCW013544"/>
</dbReference>
<evidence type="ECO:0000313" key="3">
    <source>
        <dbReference type="EnsemblMetazoa" id="ISCW013544-PA"/>
    </source>
</evidence>
<reference evidence="3" key="2">
    <citation type="submission" date="2020-05" db="UniProtKB">
        <authorList>
            <consortium name="EnsemblMetazoa"/>
        </authorList>
    </citation>
    <scope>IDENTIFICATION</scope>
    <source>
        <strain evidence="3">wikel</strain>
    </source>
</reference>
<keyword evidence="1" id="KW-0175">Coiled coil</keyword>
<dbReference type="VEuPathDB" id="VectorBase:ISCI013544"/>
<accession>B7QM80</accession>
<dbReference type="HOGENOM" id="CLU_1929896_0_0_1"/>
<sequence length="131" mass="14864">MKAEKDSVDKTLKEVEDELQKAQDERKQLELLLSTFTADLESSKAAMTKQKDACTFMKVQLRVAEAEKAELLEGLTNWLQRTKDAKREKDGLEARNNTLAKTVKELECNLCVAQHAGQQKEKEIIEGLSRL</sequence>
<feature type="coiled-coil region" evidence="1">
    <location>
        <begin position="5"/>
        <end position="39"/>
    </location>
</feature>
<reference evidence="2 4" key="1">
    <citation type="submission" date="2008-03" db="EMBL/GenBank/DDBJ databases">
        <title>Annotation of Ixodes scapularis.</title>
        <authorList>
            <consortium name="Ixodes scapularis Genome Project Consortium"/>
            <person name="Caler E."/>
            <person name="Hannick L.I."/>
            <person name="Bidwell S."/>
            <person name="Joardar V."/>
            <person name="Thiagarajan M."/>
            <person name="Amedeo P."/>
            <person name="Galinsky K.J."/>
            <person name="Schobel S."/>
            <person name="Inman J."/>
            <person name="Hostetler J."/>
            <person name="Miller J."/>
            <person name="Hammond M."/>
            <person name="Megy K."/>
            <person name="Lawson D."/>
            <person name="Kodira C."/>
            <person name="Sutton G."/>
            <person name="Meyer J."/>
            <person name="Hill C.A."/>
            <person name="Birren B."/>
            <person name="Nene V."/>
            <person name="Collins F."/>
            <person name="Alarcon-Chaidez F."/>
            <person name="Wikel S."/>
            <person name="Strausberg R."/>
        </authorList>
    </citation>
    <scope>NUCLEOTIDE SEQUENCE [LARGE SCALE GENOMIC DNA]</scope>
    <source>
        <strain evidence="4">Wikel</strain>
        <strain evidence="2">Wikel colony</strain>
    </source>
</reference>
<dbReference type="VEuPathDB" id="VectorBase:ISCP_030947"/>
<protein>
    <submittedName>
        <fullName evidence="2 3">M protein, putative</fullName>
    </submittedName>
</protein>
<dbReference type="EMBL" id="DS969660">
    <property type="protein sequence ID" value="EEC19952.1"/>
    <property type="molecule type" value="Genomic_DNA"/>
</dbReference>
<evidence type="ECO:0000313" key="4">
    <source>
        <dbReference type="Proteomes" id="UP000001555"/>
    </source>
</evidence>
<dbReference type="EMBL" id="ABJB011058188">
    <property type="status" value="NOT_ANNOTATED_CDS"/>
    <property type="molecule type" value="Genomic_DNA"/>
</dbReference>
<keyword evidence="4" id="KW-1185">Reference proteome</keyword>
<dbReference type="AlphaFoldDB" id="B7QM80"/>
<dbReference type="Proteomes" id="UP000001555">
    <property type="component" value="Unassembled WGS sequence"/>
</dbReference>
<name>B7QM80_IXOSC</name>